<dbReference type="EMBL" id="LBSX01000004">
    <property type="protein sequence ID" value="KKQ27876.1"/>
    <property type="molecule type" value="Genomic_DNA"/>
</dbReference>
<dbReference type="GO" id="GO:0004672">
    <property type="term" value="F:protein kinase activity"/>
    <property type="evidence" value="ECO:0007669"/>
    <property type="project" value="InterPro"/>
</dbReference>
<gene>
    <name evidence="2" type="ORF">US42_C0004G0015</name>
</gene>
<feature type="domain" description="Protein kinase" evidence="1">
    <location>
        <begin position="46"/>
        <end position="235"/>
    </location>
</feature>
<dbReference type="InterPro" id="IPR000719">
    <property type="entry name" value="Prot_kinase_dom"/>
</dbReference>
<evidence type="ECO:0000259" key="1">
    <source>
        <dbReference type="PROSITE" id="PS50011"/>
    </source>
</evidence>
<dbReference type="InterPro" id="IPR011009">
    <property type="entry name" value="Kinase-like_dom_sf"/>
</dbReference>
<dbReference type="STRING" id="1619046.US42_C0004G0015"/>
<comment type="caution">
    <text evidence="2">The sequence shown here is derived from an EMBL/GenBank/DDBJ whole genome shotgun (WGS) entry which is preliminary data.</text>
</comment>
<dbReference type="GO" id="GO:0005524">
    <property type="term" value="F:ATP binding"/>
    <property type="evidence" value="ECO:0007669"/>
    <property type="project" value="InterPro"/>
</dbReference>
<dbReference type="Pfam" id="PF00069">
    <property type="entry name" value="Pkinase"/>
    <property type="match status" value="1"/>
</dbReference>
<dbReference type="SUPFAM" id="SSF56112">
    <property type="entry name" value="Protein kinase-like (PK-like)"/>
    <property type="match status" value="1"/>
</dbReference>
<dbReference type="Gene3D" id="1.10.510.10">
    <property type="entry name" value="Transferase(Phosphotransferase) domain 1"/>
    <property type="match status" value="1"/>
</dbReference>
<dbReference type="PROSITE" id="PS50011">
    <property type="entry name" value="PROTEIN_KINASE_DOM"/>
    <property type="match status" value="1"/>
</dbReference>
<dbReference type="AlphaFoldDB" id="A0A0G0JII1"/>
<evidence type="ECO:0000313" key="3">
    <source>
        <dbReference type="Proteomes" id="UP000034849"/>
    </source>
</evidence>
<protein>
    <recommendedName>
        <fullName evidence="1">Protein kinase domain-containing protein</fullName>
    </recommendedName>
</protein>
<dbReference type="Proteomes" id="UP000034849">
    <property type="component" value="Unassembled WGS sequence"/>
</dbReference>
<reference evidence="2 3" key="1">
    <citation type="journal article" date="2015" name="Nature">
        <title>rRNA introns, odd ribosomes, and small enigmatic genomes across a large radiation of phyla.</title>
        <authorList>
            <person name="Brown C.T."/>
            <person name="Hug L.A."/>
            <person name="Thomas B.C."/>
            <person name="Sharon I."/>
            <person name="Castelle C.J."/>
            <person name="Singh A."/>
            <person name="Wilkins M.J."/>
            <person name="Williams K.H."/>
            <person name="Banfield J.F."/>
        </authorList>
    </citation>
    <scope>NUCLEOTIDE SEQUENCE [LARGE SCALE GENOMIC DNA]</scope>
</reference>
<proteinExistence type="predicted"/>
<evidence type="ECO:0000313" key="2">
    <source>
        <dbReference type="EMBL" id="KKQ27876.1"/>
    </source>
</evidence>
<sequence>MLKEGRRVVPPVDSGSEILVGSKIDCIETGFNPNFSLAEFVEKRVADESRFLGRGGVGKVFELGHGLCIKIMENRHTKPDAHKYNLGNSPLDEFRIQNRLRGFEASGCFAPNTVACYAGAETSAIMMEQIDGAELQKILNGEEVLPDSFDFDTFFEALDDYLQEMHDRFGIVHNDLEPRNLMVDRTTGLPRLIDFGRSLEVGALDTQKAERIKNAELDKMDVVYQTVERFLNKIN</sequence>
<accession>A0A0G0JII1</accession>
<organism evidence="2 3">
    <name type="scientific">Candidatus Magasanikbacteria bacterium GW2011_GWC2_37_14</name>
    <dbReference type="NCBI Taxonomy" id="1619046"/>
    <lineage>
        <taxon>Bacteria</taxon>
        <taxon>Candidatus Magasanikiibacteriota</taxon>
    </lineage>
</organism>
<name>A0A0G0JII1_9BACT</name>